<evidence type="ECO:0000313" key="2">
    <source>
        <dbReference type="EMBL" id="RDU37167.1"/>
    </source>
</evidence>
<comment type="caution">
    <text evidence="2">The sequence shown here is derived from an EMBL/GenBank/DDBJ whole genome shotgun (WGS) entry which is preliminary data.</text>
</comment>
<feature type="domain" description="Cysteine-rich CPCC" evidence="1">
    <location>
        <begin position="3"/>
        <end position="77"/>
    </location>
</feature>
<dbReference type="InterPro" id="IPR025983">
    <property type="entry name" value="Cys_rich_CPCC"/>
</dbReference>
<dbReference type="RefSeq" id="WP_115451995.1">
    <property type="nucleotide sequence ID" value="NZ_QNQT01000003.1"/>
</dbReference>
<reference evidence="2 3" key="1">
    <citation type="submission" date="2018-07" db="EMBL/GenBank/DDBJ databases">
        <title>Bacillus sp. YLB-04 draft genome sequence.</title>
        <authorList>
            <person name="Yu L."/>
            <person name="Tang X."/>
        </authorList>
    </citation>
    <scope>NUCLEOTIDE SEQUENCE [LARGE SCALE GENOMIC DNA]</scope>
    <source>
        <strain evidence="2 3">YLB-04</strain>
    </source>
</reference>
<evidence type="ECO:0000313" key="3">
    <source>
        <dbReference type="Proteomes" id="UP000257144"/>
    </source>
</evidence>
<sequence>MKYTCPCCGYKTLDEEPPGTYDICGICFWEDDGVQFNDPDYEGGANDVSLRQAQQNYTKFGACQEDCIQFVRKPTKKDVRDSNWKPLIYRTFY</sequence>
<evidence type="ECO:0000259" key="1">
    <source>
        <dbReference type="Pfam" id="PF14206"/>
    </source>
</evidence>
<gene>
    <name evidence="2" type="ORF">DRW41_10835</name>
</gene>
<dbReference type="Proteomes" id="UP000257144">
    <property type="component" value="Unassembled WGS sequence"/>
</dbReference>
<proteinExistence type="predicted"/>
<dbReference type="EMBL" id="QNQT01000003">
    <property type="protein sequence ID" value="RDU37167.1"/>
    <property type="molecule type" value="Genomic_DNA"/>
</dbReference>
<dbReference type="AlphaFoldDB" id="A0A3D8GS60"/>
<accession>A0A3D8GS60</accession>
<dbReference type="Pfam" id="PF14206">
    <property type="entry name" value="Cys_rich_CPCC"/>
    <property type="match status" value="1"/>
</dbReference>
<dbReference type="OrthoDB" id="1456570at2"/>
<organism evidence="2 3">
    <name type="scientific">Neobacillus piezotolerans</name>
    <dbReference type="NCBI Taxonomy" id="2259171"/>
    <lineage>
        <taxon>Bacteria</taxon>
        <taxon>Bacillati</taxon>
        <taxon>Bacillota</taxon>
        <taxon>Bacilli</taxon>
        <taxon>Bacillales</taxon>
        <taxon>Bacillaceae</taxon>
        <taxon>Neobacillus</taxon>
    </lineage>
</organism>
<name>A0A3D8GS60_9BACI</name>
<keyword evidence="3" id="KW-1185">Reference proteome</keyword>
<protein>
    <recommendedName>
        <fullName evidence="1">Cysteine-rich CPCC domain-containing protein</fullName>
    </recommendedName>
</protein>